<dbReference type="RefSeq" id="WP_157553443.1">
    <property type="nucleotide sequence ID" value="NZ_JABELX010000020.1"/>
</dbReference>
<name>A0A849CBP8_9NOCA</name>
<dbReference type="Proteomes" id="UP000586827">
    <property type="component" value="Unassembled WGS sequence"/>
</dbReference>
<gene>
    <name evidence="2" type="ORF">HLB23_36410</name>
</gene>
<dbReference type="EMBL" id="JABELX010000020">
    <property type="protein sequence ID" value="NNH75276.1"/>
    <property type="molecule type" value="Genomic_DNA"/>
</dbReference>
<evidence type="ECO:0000313" key="3">
    <source>
        <dbReference type="Proteomes" id="UP000586827"/>
    </source>
</evidence>
<evidence type="ECO:0000256" key="1">
    <source>
        <dbReference type="SAM" id="MobiDB-lite"/>
    </source>
</evidence>
<dbReference type="AlphaFoldDB" id="A0A849CBP8"/>
<keyword evidence="3" id="KW-1185">Reference proteome</keyword>
<accession>A0A849CBP8</accession>
<feature type="compositionally biased region" description="Basic residues" evidence="1">
    <location>
        <begin position="53"/>
        <end position="72"/>
    </location>
</feature>
<feature type="region of interest" description="Disordered" evidence="1">
    <location>
        <begin position="51"/>
        <end position="72"/>
    </location>
</feature>
<proteinExistence type="predicted"/>
<organism evidence="2 3">
    <name type="scientific">Nocardia uniformis</name>
    <dbReference type="NCBI Taxonomy" id="53432"/>
    <lineage>
        <taxon>Bacteria</taxon>
        <taxon>Bacillati</taxon>
        <taxon>Actinomycetota</taxon>
        <taxon>Actinomycetes</taxon>
        <taxon>Mycobacteriales</taxon>
        <taxon>Nocardiaceae</taxon>
        <taxon>Nocardia</taxon>
    </lineage>
</organism>
<reference evidence="2 3" key="1">
    <citation type="submission" date="2020-05" db="EMBL/GenBank/DDBJ databases">
        <title>MicrobeNet Type strains.</title>
        <authorList>
            <person name="Nicholson A.C."/>
        </authorList>
    </citation>
    <scope>NUCLEOTIDE SEQUENCE [LARGE SCALE GENOMIC DNA]</scope>
    <source>
        <strain evidence="2 3">JCM 3224</strain>
    </source>
</reference>
<comment type="caution">
    <text evidence="2">The sequence shown here is derived from an EMBL/GenBank/DDBJ whole genome shotgun (WGS) entry which is preliminary data.</text>
</comment>
<evidence type="ECO:0000313" key="2">
    <source>
        <dbReference type="EMBL" id="NNH75276.1"/>
    </source>
</evidence>
<protein>
    <submittedName>
        <fullName evidence="2">Uncharacterized protein</fullName>
    </submittedName>
</protein>
<sequence>MPWESWVLLLLLIGGLATTLGSLVADLRDTDSRQARQTALALELSTGSTYPRAVRHPHGRHRAGGPVRRWRP</sequence>